<dbReference type="SUPFAM" id="SSF51445">
    <property type="entry name" value="(Trans)glycosidases"/>
    <property type="match status" value="2"/>
</dbReference>
<keyword evidence="2" id="KW-0326">Glycosidase</keyword>
<dbReference type="EnsemblMetazoa" id="XM_022815078">
    <property type="protein sequence ID" value="XP_022670813"/>
    <property type="gene ID" value="LOC111254346"/>
</dbReference>
<dbReference type="SUPFAM" id="SSF55729">
    <property type="entry name" value="Acyl-CoA N-acyltransferases (Nat)"/>
    <property type="match status" value="1"/>
</dbReference>
<dbReference type="EnsemblMetazoa" id="XM_022815079">
    <property type="protein sequence ID" value="XP_022670814"/>
    <property type="gene ID" value="LOC111254346"/>
</dbReference>
<dbReference type="AlphaFoldDB" id="A0A7M7KUB7"/>
<evidence type="ECO:0000256" key="3">
    <source>
        <dbReference type="ARBA" id="ARBA00030512"/>
    </source>
</evidence>
<dbReference type="EC" id="3.2.1.169" evidence="6"/>
<dbReference type="Pfam" id="PF07555">
    <property type="entry name" value="NAGidase"/>
    <property type="match status" value="1"/>
</dbReference>
<dbReference type="FunFam" id="3.20.20.80:FF:000009">
    <property type="entry name" value="O-GlcNAcase BT_4395"/>
    <property type="match status" value="1"/>
</dbReference>
<dbReference type="RefSeq" id="XP_022670814.1">
    <property type="nucleotide sequence ID" value="XM_022815079.1"/>
</dbReference>
<dbReference type="PANTHER" id="PTHR13170:SF16">
    <property type="entry name" value="PROTEIN O-GLCNACASE"/>
    <property type="match status" value="1"/>
</dbReference>
<reference evidence="10" key="1">
    <citation type="submission" date="2021-01" db="UniProtKB">
        <authorList>
            <consortium name="EnsemblMetazoa"/>
        </authorList>
    </citation>
    <scope>IDENTIFICATION</scope>
</reference>
<keyword evidence="11" id="KW-1185">Reference proteome</keyword>
<dbReference type="RefSeq" id="XP_022670812.1">
    <property type="nucleotide sequence ID" value="XM_022815077.1"/>
</dbReference>
<evidence type="ECO:0000313" key="10">
    <source>
        <dbReference type="EnsemblMetazoa" id="XP_022670812"/>
    </source>
</evidence>
<organism evidence="10 11">
    <name type="scientific">Varroa destructor</name>
    <name type="common">Honeybee mite</name>
    <dbReference type="NCBI Taxonomy" id="109461"/>
    <lineage>
        <taxon>Eukaryota</taxon>
        <taxon>Metazoa</taxon>
        <taxon>Ecdysozoa</taxon>
        <taxon>Arthropoda</taxon>
        <taxon>Chelicerata</taxon>
        <taxon>Arachnida</taxon>
        <taxon>Acari</taxon>
        <taxon>Parasitiformes</taxon>
        <taxon>Mesostigmata</taxon>
        <taxon>Gamasina</taxon>
        <taxon>Dermanyssoidea</taxon>
        <taxon>Varroidae</taxon>
        <taxon>Varroa</taxon>
    </lineage>
</organism>
<dbReference type="EnsemblMetazoa" id="XM_022815076">
    <property type="protein sequence ID" value="XP_022670811"/>
    <property type="gene ID" value="LOC111254346"/>
</dbReference>
<protein>
    <recommendedName>
        <fullName evidence="6">protein O-GlcNAcase</fullName>
        <ecNumber evidence="6">3.2.1.169</ecNumber>
    </recommendedName>
    <alternativeName>
        <fullName evidence="3">Beta-N-acetylhexosaminidase</fullName>
    </alternativeName>
    <alternativeName>
        <fullName evidence="7">Beta-hexosaminidase</fullName>
    </alternativeName>
</protein>
<evidence type="ECO:0000256" key="6">
    <source>
        <dbReference type="ARBA" id="ARBA00066938"/>
    </source>
</evidence>
<dbReference type="CTD" id="10724"/>
<dbReference type="Gene3D" id="3.20.20.80">
    <property type="entry name" value="Glycosidases"/>
    <property type="match status" value="2"/>
</dbReference>
<proteinExistence type="predicted"/>
<dbReference type="InParanoid" id="A0A7M7KUB7"/>
<evidence type="ECO:0000313" key="11">
    <source>
        <dbReference type="Proteomes" id="UP000594260"/>
    </source>
</evidence>
<dbReference type="RefSeq" id="XP_022670813.1">
    <property type="nucleotide sequence ID" value="XM_022815078.1"/>
</dbReference>
<dbReference type="OMA" id="ICTRTYL"/>
<dbReference type="GO" id="GO:0009100">
    <property type="term" value="P:glycoprotein metabolic process"/>
    <property type="evidence" value="ECO:0007669"/>
    <property type="project" value="TreeGrafter"/>
</dbReference>
<dbReference type="PROSITE" id="PS52009">
    <property type="entry name" value="GH84"/>
    <property type="match status" value="1"/>
</dbReference>
<dbReference type="EnsemblMetazoa" id="XM_022815077">
    <property type="protein sequence ID" value="XP_022670812"/>
    <property type="gene ID" value="LOC111254346"/>
</dbReference>
<keyword evidence="1" id="KW-0378">Hydrolase</keyword>
<name>A0A7M7KUB7_VARDE</name>
<sequence>MPQENGGSDADAKFICGVVEGFYGRPWTSEQRKDLFINFFMCFFESCTTLAISLKPKHACVIVGPDSRLRMRCWQLNTFMYAPKDDAKHRAQWREPYTVEEAEELQGLIAASKENGIDFYYAISPGLDIIYSNAKEVATLKRKLEQIASFGVTAFAILFDDIEPEIGAADKEVFETFAQAQVAITNEMYQALGQPKFIFCPTEYCASRAVPNVQNSEYLSTIGQKLLQGIDIMWTGNKVISKNITLKSIQELQDILRRSPLIWDNLHANDYDHKRVFLGPYSGRSTRLIPHLRGVLTNPNCEYEANFIAIHTLAQWSRCTSDACKSVDDSSSCESVDSCGSISCPGGASCLGSTRGTLSAASPLPVDFPEDEVPSRLPAHSYHPRRALQEAIQEWLPEFNNTTKSAYGRVINTDTLLPPNTTTASTTATNIEVTSSGEVLAPPLSSELVSTLVSGSATTVSGTGSSGGAKPAIASNLLEPMDCNPTPPRSVSPSRVDDGTVEDEPVEAPAANELPVGVDEVETKAVEEEMQTEEVPLPPSAANGSEDPGESSKSRGGPIDSSEVGLLVDLFYLPFEHGRQGIEFLQDFAWLKGNAHYVATKRNDTELDEWYRRATKFDQMTQRVNQLSEKLMFIPNRSLLYDLNPYVWDIKGVISLINAYIKWIGYSKGYGKQAFLPGEQEPWVFRGGLTAELQRLLPLDTVHDLFLYKAPDTPINKTYTIRPYLASDERAVYEVCSRTCIDGEDGTMEFEGYPDLIGDKTIGGFLALSSEFSFVMEDENRVVGYALAAVNAAEFFKRLDIAWTSELKEKYPLPTVEASEIKENAVKDQTNQITRADEIINGLHSPSSPTWTTYPAYPSLLVMALLPQIDDGSLAKRLLACAIAALKANGSHGAHVKLNAADHNMINFYARLGFQEICREDNDETVVLGRMF</sequence>
<evidence type="ECO:0000256" key="1">
    <source>
        <dbReference type="ARBA" id="ARBA00022801"/>
    </source>
</evidence>
<dbReference type="FunCoup" id="A0A7M7KUB7">
    <property type="interactions" value="2072"/>
</dbReference>
<comment type="catalytic activity">
    <reaction evidence="4">
        <text>3-O-(N-acetyl-beta-D-glucosaminyl)-L-seryl-[protein] + H2O = N-acetyl-D-glucosamine + L-seryl-[protein]</text>
        <dbReference type="Rhea" id="RHEA:48876"/>
        <dbReference type="Rhea" id="RHEA-COMP:9863"/>
        <dbReference type="Rhea" id="RHEA-COMP:12251"/>
        <dbReference type="ChEBI" id="CHEBI:15377"/>
        <dbReference type="ChEBI" id="CHEBI:29999"/>
        <dbReference type="ChEBI" id="CHEBI:90838"/>
        <dbReference type="ChEBI" id="CHEBI:506227"/>
        <dbReference type="EC" id="3.2.1.169"/>
    </reaction>
</comment>
<accession>A0A7M7KUB7</accession>
<dbReference type="KEGG" id="vde:111254346"/>
<dbReference type="Gene3D" id="3.40.630.30">
    <property type="match status" value="1"/>
</dbReference>
<comment type="catalytic activity">
    <reaction evidence="5">
        <text>3-O-(N-acetyl-beta-D-glucosaminyl)-L-threonyl-[protein] + H2O = L-threonyl-[protein] + N-acetyl-D-glucosamine</text>
        <dbReference type="Rhea" id="RHEA:48892"/>
        <dbReference type="Rhea" id="RHEA-COMP:11060"/>
        <dbReference type="Rhea" id="RHEA-COMP:12252"/>
        <dbReference type="ChEBI" id="CHEBI:15377"/>
        <dbReference type="ChEBI" id="CHEBI:30013"/>
        <dbReference type="ChEBI" id="CHEBI:90840"/>
        <dbReference type="ChEBI" id="CHEBI:506227"/>
        <dbReference type="EC" id="3.2.1.169"/>
    </reaction>
</comment>
<dbReference type="InterPro" id="IPR051822">
    <property type="entry name" value="Glycosyl_Hydrolase_84"/>
</dbReference>
<feature type="region of interest" description="Disordered" evidence="8">
    <location>
        <begin position="477"/>
        <end position="559"/>
    </location>
</feature>
<dbReference type="PANTHER" id="PTHR13170">
    <property type="entry name" value="O-GLCNACASE"/>
    <property type="match status" value="1"/>
</dbReference>
<evidence type="ECO:0000256" key="8">
    <source>
        <dbReference type="SAM" id="MobiDB-lite"/>
    </source>
</evidence>
<dbReference type="InterPro" id="IPR017853">
    <property type="entry name" value="GH"/>
</dbReference>
<evidence type="ECO:0000259" key="9">
    <source>
        <dbReference type="PROSITE" id="PS52009"/>
    </source>
</evidence>
<dbReference type="InterPro" id="IPR011496">
    <property type="entry name" value="O-GlcNAcase_cat"/>
</dbReference>
<dbReference type="GeneID" id="111254346"/>
<evidence type="ECO:0000256" key="4">
    <source>
        <dbReference type="ARBA" id="ARBA00050933"/>
    </source>
</evidence>
<feature type="domain" description="GH84" evidence="9">
    <location>
        <begin position="14"/>
        <end position="321"/>
    </location>
</feature>
<evidence type="ECO:0000256" key="7">
    <source>
        <dbReference type="ARBA" id="ARBA00076634"/>
    </source>
</evidence>
<dbReference type="GO" id="GO:0102571">
    <property type="term" value="F:[protein]-3-O-(N-acetyl-D-glucosaminyl)-L-serine/L-threonine O-N-acetyl-alpha-D-glucosaminase activity"/>
    <property type="evidence" value="ECO:0007669"/>
    <property type="project" value="UniProtKB-EC"/>
</dbReference>
<dbReference type="OrthoDB" id="9975416at2759"/>
<dbReference type="Proteomes" id="UP000594260">
    <property type="component" value="Unplaced"/>
</dbReference>
<dbReference type="GO" id="GO:0016231">
    <property type="term" value="F:beta-N-acetylglucosaminidase activity"/>
    <property type="evidence" value="ECO:0007669"/>
    <property type="project" value="TreeGrafter"/>
</dbReference>
<evidence type="ECO:0000256" key="5">
    <source>
        <dbReference type="ARBA" id="ARBA00052136"/>
    </source>
</evidence>
<evidence type="ECO:0000256" key="2">
    <source>
        <dbReference type="ARBA" id="ARBA00023295"/>
    </source>
</evidence>
<dbReference type="Gene3D" id="1.20.58.240">
    <property type="entry name" value="STAT, domain 1"/>
    <property type="match status" value="1"/>
</dbReference>
<dbReference type="InterPro" id="IPR016181">
    <property type="entry name" value="Acyl_CoA_acyltransferase"/>
</dbReference>
<dbReference type="RefSeq" id="XP_022670811.1">
    <property type="nucleotide sequence ID" value="XM_022815076.1"/>
</dbReference>